<dbReference type="STRING" id="100225.SAMN05421595_1964"/>
<dbReference type="InterPro" id="IPR000805">
    <property type="entry name" value="Glyco_hydro_26"/>
</dbReference>
<dbReference type="PROSITE" id="PS51764">
    <property type="entry name" value="GH26"/>
    <property type="match status" value="1"/>
</dbReference>
<keyword evidence="2 4" id="KW-0378">Hydrolase</keyword>
<sequence>MVAHSARRNDLTRFMTALVTASLLLTTACGTGKEPAPPVTSAAAPTGPANPVLPGPGQPPLTGVFRGTQRGQVEEFVSWLGKPVDAVIDFQAAATWQQLSNPSYLFDHWAGSPYRLVLSVPMRPLKENADNASGAKGAYDAHFATLGKELVKRGYADAMIRVGWEYNMEGSYSYATDPASFNAYFRRIASVLRSTPGQRFTLIWNPGNGSQGVTQDASRFYPGDDVVDVIGIDIYDTGFHPKGYPYPADCDQECRAQRSTFMWDNVIYGGERGLKFWTDFARARNKPMAFPEWGLWSGTKYPGGDDNSDFVDRMNGFIKDPANRVVMHSYFEWDNEGDTHSLVKNFPKAGAHFKAEWGKSS</sequence>
<dbReference type="InterPro" id="IPR022790">
    <property type="entry name" value="GH26_dom"/>
</dbReference>
<comment type="caution">
    <text evidence="6">The sequence shown here is derived from an EMBL/GenBank/DDBJ whole genome shotgun (WGS) entry which is preliminary data.</text>
</comment>
<keyword evidence="3 4" id="KW-0326">Glycosidase</keyword>
<comment type="similarity">
    <text evidence="1 4">Belongs to the glycosyl hydrolase 26 family.</text>
</comment>
<dbReference type="InterPro" id="IPR017853">
    <property type="entry name" value="GH"/>
</dbReference>
<evidence type="ECO:0000256" key="4">
    <source>
        <dbReference type="PROSITE-ProRule" id="PRU01100"/>
    </source>
</evidence>
<name>K6VJB0_9MICO</name>
<evidence type="ECO:0000259" key="5">
    <source>
        <dbReference type="PROSITE" id="PS51764"/>
    </source>
</evidence>
<keyword evidence="7" id="KW-1185">Reference proteome</keyword>
<dbReference type="EMBL" id="BAGZ01000003">
    <property type="protein sequence ID" value="GAB76829.1"/>
    <property type="molecule type" value="Genomic_DNA"/>
</dbReference>
<dbReference type="Proteomes" id="UP000008495">
    <property type="component" value="Unassembled WGS sequence"/>
</dbReference>
<dbReference type="PANTHER" id="PTHR40079:SF4">
    <property type="entry name" value="GH26 DOMAIN-CONTAINING PROTEIN-RELATED"/>
    <property type="match status" value="1"/>
</dbReference>
<dbReference type="GO" id="GO:0016985">
    <property type="term" value="F:mannan endo-1,4-beta-mannosidase activity"/>
    <property type="evidence" value="ECO:0007669"/>
    <property type="project" value="InterPro"/>
</dbReference>
<feature type="domain" description="GH26" evidence="5">
    <location>
        <begin position="34"/>
        <end position="359"/>
    </location>
</feature>
<organism evidence="6 7">
    <name type="scientific">Austwickia chelonae NBRC 105200</name>
    <dbReference type="NCBI Taxonomy" id="1184607"/>
    <lineage>
        <taxon>Bacteria</taxon>
        <taxon>Bacillati</taxon>
        <taxon>Actinomycetota</taxon>
        <taxon>Actinomycetes</taxon>
        <taxon>Micrococcales</taxon>
        <taxon>Dermatophilaceae</taxon>
        <taxon>Austwickia</taxon>
    </lineage>
</organism>
<dbReference type="AlphaFoldDB" id="K6VJB0"/>
<protein>
    <recommendedName>
        <fullName evidence="5">GH26 domain-containing protein</fullName>
    </recommendedName>
</protein>
<evidence type="ECO:0000313" key="6">
    <source>
        <dbReference type="EMBL" id="GAB76829.1"/>
    </source>
</evidence>
<proteinExistence type="inferred from homology"/>
<dbReference type="eggNOG" id="COG4124">
    <property type="taxonomic scope" value="Bacteria"/>
</dbReference>
<dbReference type="PROSITE" id="PS51257">
    <property type="entry name" value="PROKAR_LIPOPROTEIN"/>
    <property type="match status" value="1"/>
</dbReference>
<feature type="active site" description="Nucleophile" evidence="4">
    <location>
        <position position="292"/>
    </location>
</feature>
<evidence type="ECO:0000256" key="1">
    <source>
        <dbReference type="ARBA" id="ARBA00007754"/>
    </source>
</evidence>
<evidence type="ECO:0000256" key="2">
    <source>
        <dbReference type="ARBA" id="ARBA00022801"/>
    </source>
</evidence>
<evidence type="ECO:0000313" key="7">
    <source>
        <dbReference type="Proteomes" id="UP000008495"/>
    </source>
</evidence>
<dbReference type="SUPFAM" id="SSF51445">
    <property type="entry name" value="(Trans)glycosidases"/>
    <property type="match status" value="1"/>
</dbReference>
<dbReference type="OrthoDB" id="9816550at2"/>
<reference evidence="6 7" key="1">
    <citation type="submission" date="2012-08" db="EMBL/GenBank/DDBJ databases">
        <title>Whole genome shotgun sequence of Austwickia chelonae NBRC 105200.</title>
        <authorList>
            <person name="Yoshida I."/>
            <person name="Hosoyama A."/>
            <person name="Tsuchikane K."/>
            <person name="Katsumata H."/>
            <person name="Ando Y."/>
            <person name="Ohji S."/>
            <person name="Hamada M."/>
            <person name="Tamura T."/>
            <person name="Yamazoe A."/>
            <person name="Yamazaki S."/>
            <person name="Fujita N."/>
        </authorList>
    </citation>
    <scope>NUCLEOTIDE SEQUENCE [LARGE SCALE GENOMIC DNA]</scope>
    <source>
        <strain evidence="6 7">NBRC 105200</strain>
    </source>
</reference>
<dbReference type="PANTHER" id="PTHR40079">
    <property type="entry name" value="MANNAN ENDO-1,4-BETA-MANNOSIDASE E-RELATED"/>
    <property type="match status" value="1"/>
</dbReference>
<dbReference type="Pfam" id="PF02156">
    <property type="entry name" value="Glyco_hydro_26"/>
    <property type="match status" value="1"/>
</dbReference>
<evidence type="ECO:0000256" key="3">
    <source>
        <dbReference type="ARBA" id="ARBA00023295"/>
    </source>
</evidence>
<dbReference type="GO" id="GO:0006080">
    <property type="term" value="P:substituted mannan metabolic process"/>
    <property type="evidence" value="ECO:0007669"/>
    <property type="project" value="InterPro"/>
</dbReference>
<feature type="active site" description="Proton donor" evidence="4">
    <location>
        <position position="165"/>
    </location>
</feature>
<dbReference type="Gene3D" id="3.20.20.80">
    <property type="entry name" value="Glycosidases"/>
    <property type="match status" value="1"/>
</dbReference>
<accession>K6VJB0</accession>
<gene>
    <name evidence="6" type="ORF">AUCHE_03_00460</name>
</gene>